<comment type="caution">
    <text evidence="1">The sequence shown here is derived from an EMBL/GenBank/DDBJ whole genome shotgun (WGS) entry which is preliminary data.</text>
</comment>
<evidence type="ECO:0008006" key="3">
    <source>
        <dbReference type="Google" id="ProtNLM"/>
    </source>
</evidence>
<accession>A0ABN9T5U9</accession>
<evidence type="ECO:0000313" key="1">
    <source>
        <dbReference type="EMBL" id="CAK0840359.1"/>
    </source>
</evidence>
<protein>
    <recommendedName>
        <fullName evidence="3">Alpha-L-glutamate ligase-related protein ATP-grasp domain-containing protein</fullName>
    </recommendedName>
</protein>
<sequence>MRVVTGSRGALEAMGAAGGKGTAAKALCSVWRAGRAGSGTDHNCVMFNVPDALTSETLGSGSSSKHWYCLGLKAWGAPVSTVDGSISAHPDTGRTLVGERLHGASAAAALCQEAHDALMPGVPLAGWDVAFCPPRLGVGAADLVLLEANLSCNFFRGKIAWEEYGALVDEHFAAIDAWRRRG</sequence>
<dbReference type="Proteomes" id="UP001189429">
    <property type="component" value="Unassembled WGS sequence"/>
</dbReference>
<proteinExistence type="predicted"/>
<evidence type="ECO:0000313" key="2">
    <source>
        <dbReference type="Proteomes" id="UP001189429"/>
    </source>
</evidence>
<gene>
    <name evidence="1" type="ORF">PCOR1329_LOCUS35822</name>
</gene>
<keyword evidence="2" id="KW-1185">Reference proteome</keyword>
<organism evidence="1 2">
    <name type="scientific">Prorocentrum cordatum</name>
    <dbReference type="NCBI Taxonomy" id="2364126"/>
    <lineage>
        <taxon>Eukaryota</taxon>
        <taxon>Sar</taxon>
        <taxon>Alveolata</taxon>
        <taxon>Dinophyceae</taxon>
        <taxon>Prorocentrales</taxon>
        <taxon>Prorocentraceae</taxon>
        <taxon>Prorocentrum</taxon>
    </lineage>
</organism>
<name>A0ABN9T5U9_9DINO</name>
<dbReference type="EMBL" id="CAUYUJ010014372">
    <property type="protein sequence ID" value="CAK0840359.1"/>
    <property type="molecule type" value="Genomic_DNA"/>
</dbReference>
<reference evidence="1" key="1">
    <citation type="submission" date="2023-10" db="EMBL/GenBank/DDBJ databases">
        <authorList>
            <person name="Chen Y."/>
            <person name="Shah S."/>
            <person name="Dougan E. K."/>
            <person name="Thang M."/>
            <person name="Chan C."/>
        </authorList>
    </citation>
    <scope>NUCLEOTIDE SEQUENCE [LARGE SCALE GENOMIC DNA]</scope>
</reference>